<evidence type="ECO:0000256" key="1">
    <source>
        <dbReference type="SAM" id="MobiDB-lite"/>
    </source>
</evidence>
<sequence length="254" mass="28182">PVYKSPCALTLHAISHYSPDVLKAHAGVALPLAFLGMHQAPGPDEEKGESHDATLWSEVWQENVPAAMATVAKEQTGSLVAPHLGLVLTALMQGLSGRTWAGKVSVALIILDQTQPWIQLFFWFRSGGAVESHRISGVQVQILTEACTALTYPLGKEGIQKWLALIEGLMFLVFTESIRFIFSTENKSYSSVRTEALSVVDLMVKRTGESEQWDCMPARSREQLQRSLSTLQSDSRPELREKAQELRRRIQSQP</sequence>
<gene>
    <name evidence="2" type="ORF">GOODEAATRI_005777</name>
</gene>
<keyword evidence="3" id="KW-1185">Reference proteome</keyword>
<feature type="non-terminal residue" evidence="2">
    <location>
        <position position="1"/>
    </location>
</feature>
<organism evidence="2 3">
    <name type="scientific">Goodea atripinnis</name>
    <dbReference type="NCBI Taxonomy" id="208336"/>
    <lineage>
        <taxon>Eukaryota</taxon>
        <taxon>Metazoa</taxon>
        <taxon>Chordata</taxon>
        <taxon>Craniata</taxon>
        <taxon>Vertebrata</taxon>
        <taxon>Euteleostomi</taxon>
        <taxon>Actinopterygii</taxon>
        <taxon>Neopterygii</taxon>
        <taxon>Teleostei</taxon>
        <taxon>Neoteleostei</taxon>
        <taxon>Acanthomorphata</taxon>
        <taxon>Ovalentaria</taxon>
        <taxon>Atherinomorphae</taxon>
        <taxon>Cyprinodontiformes</taxon>
        <taxon>Goodeidae</taxon>
        <taxon>Goodea</taxon>
    </lineage>
</organism>
<reference evidence="2 3" key="1">
    <citation type="submission" date="2021-06" db="EMBL/GenBank/DDBJ databases">
        <authorList>
            <person name="Palmer J.M."/>
        </authorList>
    </citation>
    <scope>NUCLEOTIDE SEQUENCE [LARGE SCALE GENOMIC DNA]</scope>
    <source>
        <strain evidence="2 3">GA_2019</strain>
        <tissue evidence="2">Muscle</tissue>
    </source>
</reference>
<protein>
    <submittedName>
        <fullName evidence="2">Uncharacterized protein</fullName>
    </submittedName>
</protein>
<accession>A0ABV0N9M6</accession>
<evidence type="ECO:0000313" key="2">
    <source>
        <dbReference type="EMBL" id="MEQ2167609.1"/>
    </source>
</evidence>
<evidence type="ECO:0000313" key="3">
    <source>
        <dbReference type="Proteomes" id="UP001476798"/>
    </source>
</evidence>
<comment type="caution">
    <text evidence="2">The sequence shown here is derived from an EMBL/GenBank/DDBJ whole genome shotgun (WGS) entry which is preliminary data.</text>
</comment>
<proteinExistence type="predicted"/>
<name>A0ABV0N9M6_9TELE</name>
<feature type="compositionally biased region" description="Basic and acidic residues" evidence="1">
    <location>
        <begin position="235"/>
        <end position="248"/>
    </location>
</feature>
<dbReference type="EMBL" id="JAHRIO010030252">
    <property type="protein sequence ID" value="MEQ2167609.1"/>
    <property type="molecule type" value="Genomic_DNA"/>
</dbReference>
<dbReference type="Proteomes" id="UP001476798">
    <property type="component" value="Unassembled WGS sequence"/>
</dbReference>
<feature type="region of interest" description="Disordered" evidence="1">
    <location>
        <begin position="226"/>
        <end position="254"/>
    </location>
</feature>